<dbReference type="EMBL" id="SOCA01000001">
    <property type="protein sequence ID" value="TDU81145.1"/>
    <property type="molecule type" value="Genomic_DNA"/>
</dbReference>
<gene>
    <name evidence="1" type="ORF">EI77_00447</name>
</gene>
<proteinExistence type="predicted"/>
<organism evidence="1 2">
    <name type="scientific">Prosthecobacter fusiformis</name>
    <dbReference type="NCBI Taxonomy" id="48464"/>
    <lineage>
        <taxon>Bacteria</taxon>
        <taxon>Pseudomonadati</taxon>
        <taxon>Verrucomicrobiota</taxon>
        <taxon>Verrucomicrobiia</taxon>
        <taxon>Verrucomicrobiales</taxon>
        <taxon>Verrucomicrobiaceae</taxon>
        <taxon>Prosthecobacter</taxon>
    </lineage>
</organism>
<sequence>MIVIDETLSGERVRAFTIESINERLPVREIIRARIWQEVQDYNSQARITTFWGLIQPTEEETRLNGKLGAIFKPVNWERQYKAALKAFETNGFFMLIGDRQASSLDEEFLIEADTEVSFVKLVPLVGG</sequence>
<evidence type="ECO:0000313" key="2">
    <source>
        <dbReference type="Proteomes" id="UP000295662"/>
    </source>
</evidence>
<evidence type="ECO:0000313" key="1">
    <source>
        <dbReference type="EMBL" id="TDU81145.1"/>
    </source>
</evidence>
<accession>A0A4R7SR30</accession>
<dbReference type="Proteomes" id="UP000295662">
    <property type="component" value="Unassembled WGS sequence"/>
</dbReference>
<dbReference type="RefSeq" id="WP_243838640.1">
    <property type="nucleotide sequence ID" value="NZ_SOCA01000001.1"/>
</dbReference>
<reference evidence="1 2" key="1">
    <citation type="submission" date="2019-03" db="EMBL/GenBank/DDBJ databases">
        <title>Genomic Encyclopedia of Archaeal and Bacterial Type Strains, Phase II (KMG-II): from individual species to whole genera.</title>
        <authorList>
            <person name="Goeker M."/>
        </authorList>
    </citation>
    <scope>NUCLEOTIDE SEQUENCE [LARGE SCALE GENOMIC DNA]</scope>
    <source>
        <strain evidence="1 2">ATCC 25309</strain>
    </source>
</reference>
<keyword evidence="2" id="KW-1185">Reference proteome</keyword>
<name>A0A4R7SR30_9BACT</name>
<comment type="caution">
    <text evidence="1">The sequence shown here is derived from an EMBL/GenBank/DDBJ whole genome shotgun (WGS) entry which is preliminary data.</text>
</comment>
<protein>
    <submittedName>
        <fullName evidence="1">Uncharacterized protein</fullName>
    </submittedName>
</protein>
<dbReference type="AlphaFoldDB" id="A0A4R7SR30"/>